<feature type="region of interest" description="Disordered" evidence="1">
    <location>
        <begin position="17"/>
        <end position="40"/>
    </location>
</feature>
<evidence type="ECO:0000313" key="2">
    <source>
        <dbReference type="EMBL" id="PBK89629.1"/>
    </source>
</evidence>
<name>A0A2H3D2X4_ARMGA</name>
<organism evidence="2 3">
    <name type="scientific">Armillaria gallica</name>
    <name type="common">Bulbous honey fungus</name>
    <name type="synonym">Armillaria bulbosa</name>
    <dbReference type="NCBI Taxonomy" id="47427"/>
    <lineage>
        <taxon>Eukaryota</taxon>
        <taxon>Fungi</taxon>
        <taxon>Dikarya</taxon>
        <taxon>Basidiomycota</taxon>
        <taxon>Agaricomycotina</taxon>
        <taxon>Agaricomycetes</taxon>
        <taxon>Agaricomycetidae</taxon>
        <taxon>Agaricales</taxon>
        <taxon>Marasmiineae</taxon>
        <taxon>Physalacriaceae</taxon>
        <taxon>Armillaria</taxon>
    </lineage>
</organism>
<gene>
    <name evidence="2" type="ORF">ARMGADRAFT_1015233</name>
</gene>
<reference evidence="3" key="1">
    <citation type="journal article" date="2017" name="Nat. Ecol. Evol.">
        <title>Genome expansion and lineage-specific genetic innovations in the forest pathogenic fungi Armillaria.</title>
        <authorList>
            <person name="Sipos G."/>
            <person name="Prasanna A.N."/>
            <person name="Walter M.C."/>
            <person name="O'Connor E."/>
            <person name="Balint B."/>
            <person name="Krizsan K."/>
            <person name="Kiss B."/>
            <person name="Hess J."/>
            <person name="Varga T."/>
            <person name="Slot J."/>
            <person name="Riley R."/>
            <person name="Boka B."/>
            <person name="Rigling D."/>
            <person name="Barry K."/>
            <person name="Lee J."/>
            <person name="Mihaltcheva S."/>
            <person name="LaButti K."/>
            <person name="Lipzen A."/>
            <person name="Waldron R."/>
            <person name="Moloney N.M."/>
            <person name="Sperisen C."/>
            <person name="Kredics L."/>
            <person name="Vagvoelgyi C."/>
            <person name="Patrignani A."/>
            <person name="Fitzpatrick D."/>
            <person name="Nagy I."/>
            <person name="Doyle S."/>
            <person name="Anderson J.B."/>
            <person name="Grigoriev I.V."/>
            <person name="Gueldener U."/>
            <person name="Muensterkoetter M."/>
            <person name="Nagy L.G."/>
        </authorList>
    </citation>
    <scope>NUCLEOTIDE SEQUENCE [LARGE SCALE GENOMIC DNA]</scope>
    <source>
        <strain evidence="3">Ar21-2</strain>
    </source>
</reference>
<evidence type="ECO:0000313" key="3">
    <source>
        <dbReference type="Proteomes" id="UP000217790"/>
    </source>
</evidence>
<dbReference type="Proteomes" id="UP000217790">
    <property type="component" value="Unassembled WGS sequence"/>
</dbReference>
<dbReference type="AlphaFoldDB" id="A0A2H3D2X4"/>
<keyword evidence="3" id="KW-1185">Reference proteome</keyword>
<sequence>MTPRTYGPLGILGLLLDEQSQQEEPPQDEDELQRDGENRLTVPDEYVSESYHAYKFSEVSQKILQERFSFRFSLYDWSLRGFFRDATLSKHYADDLEPLYKELETIYSTSEPKASTYPLMHL</sequence>
<accession>A0A2H3D2X4</accession>
<proteinExistence type="predicted"/>
<dbReference type="EMBL" id="KZ293668">
    <property type="protein sequence ID" value="PBK89629.1"/>
    <property type="molecule type" value="Genomic_DNA"/>
</dbReference>
<dbReference type="InParanoid" id="A0A2H3D2X4"/>
<protein>
    <submittedName>
        <fullName evidence="2">Uncharacterized protein</fullName>
    </submittedName>
</protein>
<evidence type="ECO:0000256" key="1">
    <source>
        <dbReference type="SAM" id="MobiDB-lite"/>
    </source>
</evidence>